<evidence type="ECO:0000313" key="3">
    <source>
        <dbReference type="Proteomes" id="UP000095728"/>
    </source>
</evidence>
<evidence type="ECO:0000313" key="2">
    <source>
        <dbReference type="EMBL" id="OEJ80654.1"/>
    </source>
</evidence>
<dbReference type="STRING" id="56408.A0A1E5R177"/>
<proteinExistence type="predicted"/>
<comment type="caution">
    <text evidence="2">The sequence shown here is derived from an EMBL/GenBank/DDBJ whole genome shotgun (WGS) entry which is preliminary data.</text>
</comment>
<reference evidence="3" key="1">
    <citation type="journal article" date="2016" name="Genome Announc.">
        <title>Genome sequences of three species of Hanseniaspora isolated from spontaneous wine fermentations.</title>
        <authorList>
            <person name="Sternes P.R."/>
            <person name="Lee D."/>
            <person name="Kutyna D.R."/>
            <person name="Borneman A.R."/>
        </authorList>
    </citation>
    <scope>NUCLEOTIDE SEQUENCE [LARGE SCALE GENOMIC DNA]</scope>
    <source>
        <strain evidence="3">AWRI3579</strain>
    </source>
</reference>
<dbReference type="Proteomes" id="UP000095728">
    <property type="component" value="Unassembled WGS sequence"/>
</dbReference>
<sequence length="529" mass="60855">MFYLALMLDLYVSVQYGKPLFISSEVFDEELLLVPEKESGTGEPSSSNEAPTCAVWGRRLRVLKLFLYHMRKAVATLYRPVGTPSIMGLVQDLNDCFENIFLPLDKYFSFKEKEVDIFDYLLLPLYLQLQIALSSIQLSLSDEFTIYFQNNTIKHAFSTMKICAATIKRCYLMEVDFENDNKEVYEQLAGTKFKDSIKPFYLFALYVKYTNLMRSIFAYYKILYKTSTVIKDDNQSLQQILNAFANKSDLSMKKVSETSDVLAKSDTRPDDMKHEDLFINDFSLEYFSESVMKSTKYSGLQLYKWFSVLSDVLFFYESKFFKATPKHFPDLFLMRAIEKITRVAFDNFINNLRDFVNGQISEVRSFESHSSEEHFKNFRNEGKGSKAWRSVGFKHIIEKGCPGEKETPLLRKETDEGIDSELLNDNESKNSKTSDALIGSLEAAKTNNMQADFGVKPDELNSVGTPSTVDHQLEEANSETLPLLPENLDFFSATFNSDEFSGDLAREIDKMFASFDFDDNNDFDTILNM</sequence>
<dbReference type="InParanoid" id="A0A1E5R177"/>
<feature type="region of interest" description="Disordered" evidence="1">
    <location>
        <begin position="405"/>
        <end position="433"/>
    </location>
</feature>
<gene>
    <name evidence="2" type="ORF">AWRI3579_g4048</name>
</gene>
<evidence type="ECO:0000256" key="1">
    <source>
        <dbReference type="SAM" id="MobiDB-lite"/>
    </source>
</evidence>
<dbReference type="PANTHER" id="PTHR31405:SF8">
    <property type="entry name" value="TRANSCRIPTION FACTOR PDR8-RELATED"/>
    <property type="match status" value="1"/>
</dbReference>
<name>A0A1E5R177_9ASCO</name>
<organism evidence="2 3">
    <name type="scientific">Hanseniaspora osmophila</name>
    <dbReference type="NCBI Taxonomy" id="56408"/>
    <lineage>
        <taxon>Eukaryota</taxon>
        <taxon>Fungi</taxon>
        <taxon>Dikarya</taxon>
        <taxon>Ascomycota</taxon>
        <taxon>Saccharomycotina</taxon>
        <taxon>Saccharomycetes</taxon>
        <taxon>Saccharomycodales</taxon>
        <taxon>Saccharomycodaceae</taxon>
        <taxon>Hanseniaspora</taxon>
    </lineage>
</organism>
<dbReference type="OrthoDB" id="3972159at2759"/>
<protein>
    <submittedName>
        <fullName evidence="2">Uncharacterized protein</fullName>
    </submittedName>
</protein>
<dbReference type="InterPro" id="IPR052693">
    <property type="entry name" value="Yeast_MDR_Regulatory"/>
</dbReference>
<keyword evidence="3" id="KW-1185">Reference proteome</keyword>
<accession>A0A1E5R177</accession>
<feature type="compositionally biased region" description="Basic and acidic residues" evidence="1">
    <location>
        <begin position="405"/>
        <end position="415"/>
    </location>
</feature>
<dbReference type="EMBL" id="LPNM01000011">
    <property type="protein sequence ID" value="OEJ80654.1"/>
    <property type="molecule type" value="Genomic_DNA"/>
</dbReference>
<dbReference type="PANTHER" id="PTHR31405">
    <property type="entry name" value="TRANSCRIPTION FACTOR PDR8-RELATED"/>
    <property type="match status" value="1"/>
</dbReference>
<dbReference type="AlphaFoldDB" id="A0A1E5R177"/>
<dbReference type="CDD" id="cd12148">
    <property type="entry name" value="fungal_TF_MHR"/>
    <property type="match status" value="1"/>
</dbReference>